<dbReference type="PANTHER" id="PTHR11977:SF123">
    <property type="entry name" value="GELSOLIN"/>
    <property type="match status" value="1"/>
</dbReference>
<dbReference type="OrthoDB" id="6375767at2759"/>
<feature type="domain" description="Gelsolin-like" evidence="5">
    <location>
        <begin position="136"/>
        <end position="183"/>
    </location>
</feature>
<evidence type="ECO:0000256" key="4">
    <source>
        <dbReference type="ARBA" id="ARBA00023203"/>
    </source>
</evidence>
<dbReference type="FunFam" id="3.40.20.10:FF:000001">
    <property type="entry name" value="Gelsolin"/>
    <property type="match status" value="1"/>
</dbReference>
<dbReference type="Gene3D" id="3.40.20.10">
    <property type="entry name" value="Severin"/>
    <property type="match status" value="3"/>
</dbReference>
<dbReference type="OMA" id="ITRIVEX"/>
<dbReference type="GO" id="GO:0051016">
    <property type="term" value="P:barbed-end actin filament capping"/>
    <property type="evidence" value="ECO:0007669"/>
    <property type="project" value="TreeGrafter"/>
</dbReference>
<accession>V4AM10</accession>
<organism evidence="6 7">
    <name type="scientific">Lottia gigantea</name>
    <name type="common">Giant owl limpet</name>
    <dbReference type="NCBI Taxonomy" id="225164"/>
    <lineage>
        <taxon>Eukaryota</taxon>
        <taxon>Metazoa</taxon>
        <taxon>Spiralia</taxon>
        <taxon>Lophotrochozoa</taxon>
        <taxon>Mollusca</taxon>
        <taxon>Gastropoda</taxon>
        <taxon>Patellogastropoda</taxon>
        <taxon>Lottioidea</taxon>
        <taxon>Lottiidae</taxon>
        <taxon>Lottia</taxon>
    </lineage>
</organism>
<dbReference type="PANTHER" id="PTHR11977">
    <property type="entry name" value="VILLIN"/>
    <property type="match status" value="1"/>
</dbReference>
<evidence type="ECO:0000313" key="7">
    <source>
        <dbReference type="Proteomes" id="UP000030746"/>
    </source>
</evidence>
<dbReference type="GeneID" id="20247407"/>
<evidence type="ECO:0000256" key="2">
    <source>
        <dbReference type="ARBA" id="ARBA00022467"/>
    </source>
</evidence>
<feature type="domain" description="Gelsolin-like" evidence="5">
    <location>
        <begin position="239"/>
        <end position="312"/>
    </location>
</feature>
<dbReference type="EMBL" id="KB201785">
    <property type="protein sequence ID" value="ESO94636.1"/>
    <property type="molecule type" value="Genomic_DNA"/>
</dbReference>
<comment type="similarity">
    <text evidence="1">Belongs to the villin/gelsolin family.</text>
</comment>
<reference evidence="6 7" key="1">
    <citation type="journal article" date="2013" name="Nature">
        <title>Insights into bilaterian evolution from three spiralian genomes.</title>
        <authorList>
            <person name="Simakov O."/>
            <person name="Marletaz F."/>
            <person name="Cho S.J."/>
            <person name="Edsinger-Gonzales E."/>
            <person name="Havlak P."/>
            <person name="Hellsten U."/>
            <person name="Kuo D.H."/>
            <person name="Larsson T."/>
            <person name="Lv J."/>
            <person name="Arendt D."/>
            <person name="Savage R."/>
            <person name="Osoegawa K."/>
            <person name="de Jong P."/>
            <person name="Grimwood J."/>
            <person name="Chapman J.A."/>
            <person name="Shapiro H."/>
            <person name="Aerts A."/>
            <person name="Otillar R.P."/>
            <person name="Terry A.Y."/>
            <person name="Boore J.L."/>
            <person name="Grigoriev I.V."/>
            <person name="Lindberg D.R."/>
            <person name="Seaver E.C."/>
            <person name="Weisblat D.A."/>
            <person name="Putnam N.H."/>
            <person name="Rokhsar D.S."/>
        </authorList>
    </citation>
    <scope>NUCLEOTIDE SEQUENCE [LARGE SCALE GENOMIC DNA]</scope>
</reference>
<dbReference type="Proteomes" id="UP000030746">
    <property type="component" value="Unassembled WGS sequence"/>
</dbReference>
<name>V4AM10_LOTGI</name>
<dbReference type="GO" id="GO:0051015">
    <property type="term" value="F:actin filament binding"/>
    <property type="evidence" value="ECO:0007669"/>
    <property type="project" value="InterPro"/>
</dbReference>
<dbReference type="GO" id="GO:0005737">
    <property type="term" value="C:cytoplasm"/>
    <property type="evidence" value="ECO:0007669"/>
    <property type="project" value="TreeGrafter"/>
</dbReference>
<dbReference type="CDD" id="cd11288">
    <property type="entry name" value="gelsolin_S5_like"/>
    <property type="match status" value="1"/>
</dbReference>
<dbReference type="PRINTS" id="PR00597">
    <property type="entry name" value="GELSOLIN"/>
</dbReference>
<dbReference type="InterPro" id="IPR007122">
    <property type="entry name" value="Villin/Gelsolin"/>
</dbReference>
<sequence length="336" mass="37411">MVDDGSGEVEVWRVQDFDLVAVDKVKNEQLSYIFLAGKLGINNYLIYFWLGAKSSADEQGTAALKAVEKDDELGGAAVQIRVVQNKEPPHFMSMFDGKMVVFSGGKAGWSGGNNNDGPGDKYMLQVRGMSKLNSKAVQVELRAASLNSNDVFVIFTKTAVYIWAGKGCTGDEREMAKLVASRSPRQATMVFEGQEKDDFWKVLGGKEEYAHDKRLAAEDSTHPPRLFQLSNASGKFTCVAIPDFVQSDLVVEDVMLLDAWDTIYVWIGNEANKQEKDEATRVAIEYLKTDPSGRDEDTPILKIKQGFEPPSFTGFFGVWDRELWSVSHFYLKSLLS</sequence>
<dbReference type="InterPro" id="IPR029006">
    <property type="entry name" value="ADF-H/Gelsolin-like_dom_sf"/>
</dbReference>
<dbReference type="HOGENOM" id="CLU_002568_5_0_1"/>
<dbReference type="SMART" id="SM00262">
    <property type="entry name" value="GEL"/>
    <property type="match status" value="3"/>
</dbReference>
<dbReference type="GO" id="GO:0005546">
    <property type="term" value="F:phosphatidylinositol-4,5-bisphosphate binding"/>
    <property type="evidence" value="ECO:0007669"/>
    <property type="project" value="TreeGrafter"/>
</dbReference>
<keyword evidence="3" id="KW-0677">Repeat</keyword>
<evidence type="ECO:0000313" key="6">
    <source>
        <dbReference type="EMBL" id="ESO94636.1"/>
    </source>
</evidence>
<dbReference type="InterPro" id="IPR007123">
    <property type="entry name" value="Gelsolin-like_dom"/>
</dbReference>
<keyword evidence="7" id="KW-1185">Reference proteome</keyword>
<dbReference type="AlphaFoldDB" id="V4AM10"/>
<evidence type="ECO:0000256" key="1">
    <source>
        <dbReference type="ARBA" id="ARBA00008418"/>
    </source>
</evidence>
<protein>
    <recommendedName>
        <fullName evidence="5">Gelsolin-like domain-containing protein</fullName>
    </recommendedName>
</protein>
<evidence type="ECO:0000256" key="3">
    <source>
        <dbReference type="ARBA" id="ARBA00022737"/>
    </source>
</evidence>
<dbReference type="RefSeq" id="XP_009054670.1">
    <property type="nucleotide sequence ID" value="XM_009056422.1"/>
</dbReference>
<feature type="domain" description="Gelsolin-like" evidence="5">
    <location>
        <begin position="31"/>
        <end position="92"/>
    </location>
</feature>
<gene>
    <name evidence="6" type="ORF">LOTGIDRAFT_227360</name>
</gene>
<dbReference type="Pfam" id="PF00626">
    <property type="entry name" value="Gelsolin"/>
    <property type="match status" value="3"/>
</dbReference>
<dbReference type="FunFam" id="3.40.20.10:FF:000005">
    <property type="entry name" value="Gelsolin"/>
    <property type="match status" value="1"/>
</dbReference>
<proteinExistence type="inferred from homology"/>
<dbReference type="CDD" id="cd11291">
    <property type="entry name" value="gelsolin_S6_like"/>
    <property type="match status" value="1"/>
</dbReference>
<dbReference type="GO" id="GO:0015629">
    <property type="term" value="C:actin cytoskeleton"/>
    <property type="evidence" value="ECO:0007669"/>
    <property type="project" value="TreeGrafter"/>
</dbReference>
<keyword evidence="4" id="KW-0009">Actin-binding</keyword>
<dbReference type="KEGG" id="lgi:LOTGIDRAFT_227360"/>
<dbReference type="STRING" id="225164.V4AM10"/>
<keyword evidence="2" id="KW-0117">Actin capping</keyword>
<dbReference type="CTD" id="20247407"/>
<evidence type="ECO:0000259" key="5">
    <source>
        <dbReference type="Pfam" id="PF00626"/>
    </source>
</evidence>
<dbReference type="GO" id="GO:0008154">
    <property type="term" value="P:actin polymerization or depolymerization"/>
    <property type="evidence" value="ECO:0007669"/>
    <property type="project" value="TreeGrafter"/>
</dbReference>
<dbReference type="SUPFAM" id="SSF55753">
    <property type="entry name" value="Actin depolymerizing proteins"/>
    <property type="match status" value="3"/>
</dbReference>
<dbReference type="CDD" id="cd11293">
    <property type="entry name" value="gelsolin_S4_like"/>
    <property type="match status" value="1"/>
</dbReference>
<dbReference type="GO" id="GO:0051014">
    <property type="term" value="P:actin filament severing"/>
    <property type="evidence" value="ECO:0007669"/>
    <property type="project" value="TreeGrafter"/>
</dbReference>